<name>A0A288W7L4_PENVA</name>
<evidence type="ECO:0000256" key="1">
    <source>
        <dbReference type="SAM" id="SignalP"/>
    </source>
</evidence>
<dbReference type="SMART" id="SM00494">
    <property type="entry name" value="ChtBD2"/>
    <property type="match status" value="3"/>
</dbReference>
<dbReference type="InterPro" id="IPR036508">
    <property type="entry name" value="Chitin-bd_dom_sf"/>
</dbReference>
<proteinExistence type="evidence at transcript level"/>
<dbReference type="InterPro" id="IPR002557">
    <property type="entry name" value="Chitin-bd_dom"/>
</dbReference>
<reference evidence="3" key="1">
    <citation type="submission" date="2016-09" db="EMBL/GenBank/DDBJ databases">
        <title>Functional analysis of gonad development related genes isolated from Litopenaeus vannamei.</title>
        <authorList>
            <person name="Zhang M."/>
            <person name="Yan M.-C."/>
            <person name="Li F."/>
        </authorList>
    </citation>
    <scope>NUCLEOTIDE SEQUENCE</scope>
</reference>
<keyword evidence="1" id="KW-0732">Signal</keyword>
<evidence type="ECO:0000259" key="2">
    <source>
        <dbReference type="PROSITE" id="PS50940"/>
    </source>
</evidence>
<dbReference type="OrthoDB" id="6020543at2759"/>
<protein>
    <submittedName>
        <fullName evidence="3">Ovarian peritrophin</fullName>
    </submittedName>
</protein>
<dbReference type="GO" id="GO:0005576">
    <property type="term" value="C:extracellular region"/>
    <property type="evidence" value="ECO:0007669"/>
    <property type="project" value="InterPro"/>
</dbReference>
<dbReference type="Gene3D" id="2.170.140.10">
    <property type="entry name" value="Chitin binding domain"/>
    <property type="match status" value="2"/>
</dbReference>
<feature type="chain" id="PRO_5012109266" evidence="1">
    <location>
        <begin position="20"/>
        <end position="325"/>
    </location>
</feature>
<dbReference type="EMBL" id="KX880374">
    <property type="protein sequence ID" value="ARS88255.1"/>
    <property type="molecule type" value="mRNA"/>
</dbReference>
<evidence type="ECO:0000313" key="3">
    <source>
        <dbReference type="EMBL" id="ARS88255.1"/>
    </source>
</evidence>
<feature type="signal peptide" evidence="1">
    <location>
        <begin position="1"/>
        <end position="19"/>
    </location>
</feature>
<dbReference type="AlphaFoldDB" id="A0A288W7L4"/>
<sequence>MATCNTLILMLLGVACAGAEKLKCQGEGRFPNPNLCGAYYDCTPNNAGGYDMVKDDCRGFAYNSGARHCSEKLCETRIKRSVTSDNHPYSRMCEGLSDGFLCANCKTVVVCVKGQAFIRHCIDNFFCSELAQFGGGVCYPDHPAECKCVSPNDFRVDPYDPQRFFSCRDVGSKPTQYRCPEGMVFDETARECSANDLPPCSTTGTFAKSSNCSEYYTCIAVKNGWLQKHYICGAGTAYNAVTGTCENPCVLLECQNEGRFADPLSKHNYFECYMLGGKLKQLRYTCPETYRWEVLSPGVGKCVEDHGKDLTVRPYGECTMPKDLC</sequence>
<accession>A0A288W7L4</accession>
<dbReference type="Pfam" id="PF01607">
    <property type="entry name" value="CBM_14"/>
    <property type="match status" value="1"/>
</dbReference>
<feature type="domain" description="Chitin-binding type-2" evidence="2">
    <location>
        <begin position="143"/>
        <end position="202"/>
    </location>
</feature>
<dbReference type="GO" id="GO:0008061">
    <property type="term" value="F:chitin binding"/>
    <property type="evidence" value="ECO:0007669"/>
    <property type="project" value="InterPro"/>
</dbReference>
<dbReference type="PROSITE" id="PS50940">
    <property type="entry name" value="CHIT_BIND_II"/>
    <property type="match status" value="1"/>
</dbReference>
<dbReference type="SUPFAM" id="SSF57625">
    <property type="entry name" value="Invertebrate chitin-binding proteins"/>
    <property type="match status" value="2"/>
</dbReference>
<organism evidence="3">
    <name type="scientific">Penaeus vannamei</name>
    <name type="common">Whiteleg shrimp</name>
    <name type="synonym">Litopenaeus vannamei</name>
    <dbReference type="NCBI Taxonomy" id="6689"/>
    <lineage>
        <taxon>Eukaryota</taxon>
        <taxon>Metazoa</taxon>
        <taxon>Ecdysozoa</taxon>
        <taxon>Arthropoda</taxon>
        <taxon>Crustacea</taxon>
        <taxon>Multicrustacea</taxon>
        <taxon>Malacostraca</taxon>
        <taxon>Eumalacostraca</taxon>
        <taxon>Eucarida</taxon>
        <taxon>Decapoda</taxon>
        <taxon>Dendrobranchiata</taxon>
        <taxon>Penaeoidea</taxon>
        <taxon>Penaeidae</taxon>
        <taxon>Penaeus</taxon>
    </lineage>
</organism>